<evidence type="ECO:0000313" key="7">
    <source>
        <dbReference type="Proteomes" id="UP000050301"/>
    </source>
</evidence>
<keyword evidence="4 5" id="KW-0472">Membrane</keyword>
<dbReference type="PANTHER" id="PTHR43701:SF2">
    <property type="entry name" value="MEMBRANE TRANSPORTER PROTEIN YJNA-RELATED"/>
    <property type="match status" value="1"/>
</dbReference>
<feature type="transmembrane region" description="Helical" evidence="5">
    <location>
        <begin position="72"/>
        <end position="89"/>
    </location>
</feature>
<evidence type="ECO:0000256" key="1">
    <source>
        <dbReference type="ARBA" id="ARBA00004141"/>
    </source>
</evidence>
<dbReference type="PANTHER" id="PTHR43701">
    <property type="entry name" value="MEMBRANE TRANSPORTER PROTEIN MJ0441-RELATED"/>
    <property type="match status" value="1"/>
</dbReference>
<sequence length="257" mass="27828">MDLIFYIILIIIGIAVGALTGITGSSGVIVVVPALSFMGINFKTSIGTSLLVDVITTTIVIYVYFKKKTINVAAGIILGIGAVIGAQIGSNIAHILPVIPLEIIFTAMAAYMAYYSIRKSYNMNKKGIKKWNLNKFFSFLFGFILSIPIGILTGVIGTSGGIMFILIIILLFSMRAQDMVGTATLAMFLSALSGSLGYVRIGHINYVASIIIGVIALISGYYFSIYAHKIDQKYIYRFLGVVFIIVVVSELIKILIL</sequence>
<protein>
    <recommendedName>
        <fullName evidence="5">Probable membrane transporter protein</fullName>
    </recommendedName>
</protein>
<feature type="transmembrane region" description="Helical" evidence="5">
    <location>
        <begin position="46"/>
        <end position="65"/>
    </location>
</feature>
<organism evidence="6 7">
    <name type="scientific">Acidiplasma cupricumulans</name>
    <dbReference type="NCBI Taxonomy" id="312540"/>
    <lineage>
        <taxon>Archaea</taxon>
        <taxon>Methanobacteriati</taxon>
        <taxon>Thermoplasmatota</taxon>
        <taxon>Thermoplasmata</taxon>
        <taxon>Thermoplasmatales</taxon>
        <taxon>Ferroplasmaceae</taxon>
        <taxon>Acidiplasma</taxon>
    </lineage>
</organism>
<dbReference type="Pfam" id="PF01925">
    <property type="entry name" value="TauE"/>
    <property type="match status" value="1"/>
</dbReference>
<evidence type="ECO:0000256" key="4">
    <source>
        <dbReference type="ARBA" id="ARBA00023136"/>
    </source>
</evidence>
<dbReference type="EMBL" id="LKBH01000065">
    <property type="protein sequence ID" value="KQB36044.1"/>
    <property type="molecule type" value="Genomic_DNA"/>
</dbReference>
<comment type="similarity">
    <text evidence="5">Belongs to the 4-toluene sulfonate uptake permease (TSUP) (TC 2.A.102) family.</text>
</comment>
<feature type="transmembrane region" description="Helical" evidence="5">
    <location>
        <begin position="136"/>
        <end position="156"/>
    </location>
</feature>
<proteinExistence type="inferred from homology"/>
<dbReference type="AlphaFoldDB" id="A0A0N8VLB3"/>
<name>A0A0N8VLB3_9ARCH</name>
<feature type="transmembrane region" description="Helical" evidence="5">
    <location>
        <begin position="204"/>
        <end position="223"/>
    </location>
</feature>
<keyword evidence="3 5" id="KW-1133">Transmembrane helix</keyword>
<dbReference type="RefSeq" id="WP_048102118.1">
    <property type="nucleotide sequence ID" value="NZ_LKBH01000065.1"/>
</dbReference>
<dbReference type="GeneID" id="84222118"/>
<evidence type="ECO:0000313" key="6">
    <source>
        <dbReference type="EMBL" id="KQB36044.1"/>
    </source>
</evidence>
<keyword evidence="7" id="KW-1185">Reference proteome</keyword>
<dbReference type="InParanoid" id="A0A0N8VLB3"/>
<dbReference type="Proteomes" id="UP000050301">
    <property type="component" value="Unassembled WGS sequence"/>
</dbReference>
<comment type="caution">
    <text evidence="6">The sequence shown here is derived from an EMBL/GenBank/DDBJ whole genome shotgun (WGS) entry which is preliminary data.</text>
</comment>
<feature type="transmembrane region" description="Helical" evidence="5">
    <location>
        <begin position="235"/>
        <end position="256"/>
    </location>
</feature>
<feature type="transmembrane region" description="Helical" evidence="5">
    <location>
        <begin position="162"/>
        <end position="192"/>
    </location>
</feature>
<comment type="subcellular location">
    <subcellularLocation>
        <location evidence="5">Cell membrane</location>
        <topology evidence="5">Multi-pass membrane protein</topology>
    </subcellularLocation>
    <subcellularLocation>
        <location evidence="1">Membrane</location>
        <topology evidence="1">Multi-pass membrane protein</topology>
    </subcellularLocation>
</comment>
<reference evidence="6 7" key="1">
    <citation type="submission" date="2015-09" db="EMBL/GenBank/DDBJ databases">
        <title>Heavy metals and arsenic resistance mechanisms in polyextremophilic archaea of the family Ferroplasmaceae.</title>
        <authorList>
            <person name="Bulaev A.G."/>
            <person name="Kanygina A.V."/>
        </authorList>
    </citation>
    <scope>NUCLEOTIDE SEQUENCE [LARGE SCALE GENOMIC DNA]</scope>
    <source>
        <strain evidence="6 7">BH2</strain>
    </source>
</reference>
<evidence type="ECO:0000256" key="2">
    <source>
        <dbReference type="ARBA" id="ARBA00022692"/>
    </source>
</evidence>
<accession>A0A0N8VLB3</accession>
<dbReference type="InterPro" id="IPR002781">
    <property type="entry name" value="TM_pro_TauE-like"/>
</dbReference>
<evidence type="ECO:0000256" key="3">
    <source>
        <dbReference type="ARBA" id="ARBA00022989"/>
    </source>
</evidence>
<feature type="transmembrane region" description="Helical" evidence="5">
    <location>
        <begin position="95"/>
        <end position="115"/>
    </location>
</feature>
<feature type="transmembrane region" description="Helical" evidence="5">
    <location>
        <begin position="7"/>
        <end position="40"/>
    </location>
</feature>
<dbReference type="InterPro" id="IPR051598">
    <property type="entry name" value="TSUP/Inactive_protease-like"/>
</dbReference>
<keyword evidence="5" id="KW-1003">Cell membrane</keyword>
<keyword evidence="2 5" id="KW-0812">Transmembrane</keyword>
<gene>
    <name evidence="6" type="ORF">AOG55_05020</name>
</gene>
<evidence type="ECO:0000256" key="5">
    <source>
        <dbReference type="RuleBase" id="RU363041"/>
    </source>
</evidence>
<dbReference type="GO" id="GO:0005886">
    <property type="term" value="C:plasma membrane"/>
    <property type="evidence" value="ECO:0007669"/>
    <property type="project" value="UniProtKB-SubCell"/>
</dbReference>